<feature type="compositionally biased region" description="Polar residues" evidence="1">
    <location>
        <begin position="1"/>
        <end position="11"/>
    </location>
</feature>
<keyword evidence="4" id="KW-1185">Reference proteome</keyword>
<dbReference type="EMBL" id="RDFA01000005">
    <property type="protein sequence ID" value="RXK47721.1"/>
    <property type="molecule type" value="Genomic_DNA"/>
</dbReference>
<comment type="caution">
    <text evidence="3">The sequence shown here is derived from an EMBL/GenBank/DDBJ whole genome shotgun (WGS) entry which is preliminary data.</text>
</comment>
<dbReference type="InterPro" id="IPR045079">
    <property type="entry name" value="Oxoprolinase-like"/>
</dbReference>
<dbReference type="GO" id="GO:0017168">
    <property type="term" value="F:5-oxoprolinase (ATP-hydrolyzing) activity"/>
    <property type="evidence" value="ECO:0007669"/>
    <property type="project" value="TreeGrafter"/>
</dbReference>
<dbReference type="PANTHER" id="PTHR11365:SF23">
    <property type="entry name" value="HYPOTHETICAL 5-OXOPROLINASE (EUROFUNG)-RELATED"/>
    <property type="match status" value="1"/>
</dbReference>
<feature type="region of interest" description="Disordered" evidence="1">
    <location>
        <begin position="1"/>
        <end position="25"/>
    </location>
</feature>
<dbReference type="OrthoDB" id="8261at2157"/>
<protein>
    <submittedName>
        <fullName evidence="3">Acetone carboxylase subunit alpha</fullName>
    </submittedName>
</protein>
<feature type="region of interest" description="Disordered" evidence="1">
    <location>
        <begin position="674"/>
        <end position="695"/>
    </location>
</feature>
<proteinExistence type="predicted"/>
<gene>
    <name evidence="3" type="ORF">EAF64_13770</name>
</gene>
<feature type="domain" description="Hydantoinase B/oxoprolinase" evidence="2">
    <location>
        <begin position="60"/>
        <end position="632"/>
    </location>
</feature>
<evidence type="ECO:0000256" key="1">
    <source>
        <dbReference type="SAM" id="MobiDB-lite"/>
    </source>
</evidence>
<dbReference type="GO" id="GO:0006749">
    <property type="term" value="P:glutathione metabolic process"/>
    <property type="evidence" value="ECO:0007669"/>
    <property type="project" value="TreeGrafter"/>
</dbReference>
<evidence type="ECO:0000313" key="3">
    <source>
        <dbReference type="EMBL" id="RXK47721.1"/>
    </source>
</evidence>
<dbReference type="Pfam" id="PF02538">
    <property type="entry name" value="Hydantoinase_B"/>
    <property type="match status" value="1"/>
</dbReference>
<name>A0A498L1S7_9EURY</name>
<sequence>MSQEPETTQGIASDEYDRVEPPIGWDGQTLQEMLDESEQLLEDTGRYHGRERLEMKEDEPFQYERMFSRLRGALVNARETALHISASAIVREIGELAFQLYTPEGDCIATSTGIIVHVHTGSLAIKYMIEEGYEHGRTIQPGDIFCNNDNDLGNVHTADVHTLIPIFYDDELIAWADGVTHEVDIGGSTRGHDQLASTTRYEDGLYATCEKIGENDEVYQDWRDRAERGTRTPMFWDLDEKCRVAGAHMIREALTDLVDEVGVERYKEFTREAIEEGRQTLESRVQERLFPGTYRDASFMPVPFKEEGWNPVSQKNMLNHLPVEMEVGGDGGLSLDMTGASPPGPHPYNCAEGSMQGGLWVSLTQCLLHDGKVNDGSYFAVDANFPEGSVVNPQDPSLSYHTAWGSIMPTYQAVWKNISRAFFARGFREEVNTGYSESGDTMSGGGFNEVTDEYFPIAPFDLSCQGMGASASRDGLDYAYTMWNPETDMGDIEEWELIEQGLPFLSRHIKPNTAGHGKYRGGSGWETLRVVDRSYDMSLYKHVRPGVTNSTSGMHGGYPQATNYSVRVHNTDLEEQFEDAEYPISDKVPGDLEEDVDGDVVRTERGIYFPTTFENHDLVYYHMGGGPGYGDPLDRPFDLLKEDLEKEIYTPDVVESVYGVVGDLDEEEREFEIDHDATEERREEIREQRREESQSVRSFIDEERDRLVDRDLSDPARRMYSGVFDRGDDWSDEFREFWDLPENFEINME</sequence>
<dbReference type="AlphaFoldDB" id="A0A498L1S7"/>
<dbReference type="InterPro" id="IPR003692">
    <property type="entry name" value="Hydantoinase_B"/>
</dbReference>
<evidence type="ECO:0000259" key="2">
    <source>
        <dbReference type="Pfam" id="PF02538"/>
    </source>
</evidence>
<dbReference type="Proteomes" id="UP000289691">
    <property type="component" value="Unassembled WGS sequence"/>
</dbReference>
<accession>A0A498L1S7</accession>
<dbReference type="RefSeq" id="WP_129069575.1">
    <property type="nucleotide sequence ID" value="NZ_RDFA01000005.1"/>
</dbReference>
<evidence type="ECO:0000313" key="4">
    <source>
        <dbReference type="Proteomes" id="UP000289691"/>
    </source>
</evidence>
<dbReference type="GO" id="GO:0005829">
    <property type="term" value="C:cytosol"/>
    <property type="evidence" value="ECO:0007669"/>
    <property type="project" value="TreeGrafter"/>
</dbReference>
<dbReference type="PANTHER" id="PTHR11365">
    <property type="entry name" value="5-OXOPROLINASE RELATED"/>
    <property type="match status" value="1"/>
</dbReference>
<reference evidence="3 4" key="1">
    <citation type="submission" date="2019-01" db="EMBL/GenBank/DDBJ databases">
        <title>Halorientalis sp. F13-25 a new haloarchaeum isolated from hypersaline water.</title>
        <authorList>
            <person name="Ana D.-V."/>
            <person name="Cristina S.-P."/>
            <person name="Antonio V."/>
        </authorList>
    </citation>
    <scope>NUCLEOTIDE SEQUENCE [LARGE SCALE GENOMIC DNA]</scope>
    <source>
        <strain evidence="3 4">F13-25</strain>
    </source>
</reference>
<organism evidence="3 4">
    <name type="scientific">Halorientalis pallida</name>
    <dbReference type="NCBI Taxonomy" id="2479928"/>
    <lineage>
        <taxon>Archaea</taxon>
        <taxon>Methanobacteriati</taxon>
        <taxon>Methanobacteriota</taxon>
        <taxon>Stenosarchaea group</taxon>
        <taxon>Halobacteria</taxon>
        <taxon>Halobacteriales</taxon>
        <taxon>Haloarculaceae</taxon>
        <taxon>Halorientalis</taxon>
    </lineage>
</organism>